<sequence length="69" mass="7702">MGPYLKVLYDIKREARTFQSDFYRKHAALVSEAASRGHISCIRTDGRNMGVWSLTTKGQVFLSDHGGAV</sequence>
<dbReference type="GeneID" id="24576441"/>
<keyword evidence="2" id="KW-1185">Reference proteome</keyword>
<evidence type="ECO:0000313" key="1">
    <source>
        <dbReference type="EMBL" id="AIX12987.1"/>
    </source>
</evidence>
<proteinExistence type="predicted"/>
<dbReference type="Proteomes" id="UP000030326">
    <property type="component" value="Segment"/>
</dbReference>
<evidence type="ECO:0008006" key="3">
    <source>
        <dbReference type="Google" id="ProtNLM"/>
    </source>
</evidence>
<gene>
    <name evidence="1" type="ORF">NL61_25</name>
</gene>
<dbReference type="OrthoDB" id="21540at10239"/>
<dbReference type="EMBL" id="KP025626">
    <property type="protein sequence ID" value="AIX12987.1"/>
    <property type="molecule type" value="Genomic_DNA"/>
</dbReference>
<name>A0A0A0YQW0_9CAUD</name>
<dbReference type="RefSeq" id="YP_009145622.1">
    <property type="nucleotide sequence ID" value="NC_027292.1"/>
</dbReference>
<protein>
    <recommendedName>
        <fullName evidence="3">HNS binding protein</fullName>
    </recommendedName>
</protein>
<accession>A0A0A0YQW0</accession>
<dbReference type="KEGG" id="vg:24576441"/>
<reference evidence="1 2" key="1">
    <citation type="submission" date="2014-10" db="EMBL/GenBank/DDBJ databases">
        <title>Complete genome sequence and comparative genome analysis of Pseudomonas phage Pf-10.</title>
        <authorList>
            <person name="Valentovich L.N."/>
            <person name="Pilipchuk T.A."/>
        </authorList>
    </citation>
    <scope>NUCLEOTIDE SEQUENCE [LARGE SCALE GENOMIC DNA]</scope>
</reference>
<organism evidence="1 2">
    <name type="scientific">Pseudomonas phage Pf-10</name>
    <dbReference type="NCBI Taxonomy" id="1562076"/>
    <lineage>
        <taxon>Viruses</taxon>
        <taxon>Duplodnaviria</taxon>
        <taxon>Heunggongvirae</taxon>
        <taxon>Uroviricota</taxon>
        <taxon>Caudoviricetes</taxon>
        <taxon>Autographivirales</taxon>
        <taxon>Autotranscriptaviridae</taxon>
        <taxon>Studiervirinae</taxon>
        <taxon>Pifdecavirus</taxon>
        <taxon>Pifdecavirus BIMBV46</taxon>
        <taxon>Pifdecavirus Pf10</taxon>
    </lineage>
</organism>
<evidence type="ECO:0000313" key="2">
    <source>
        <dbReference type="Proteomes" id="UP000030326"/>
    </source>
</evidence>